<dbReference type="Gene3D" id="3.60.21.10">
    <property type="match status" value="1"/>
</dbReference>
<dbReference type="GO" id="GO:0016787">
    <property type="term" value="F:hydrolase activity"/>
    <property type="evidence" value="ECO:0007669"/>
    <property type="project" value="InterPro"/>
</dbReference>
<keyword evidence="3" id="KW-1185">Reference proteome</keyword>
<dbReference type="PANTHER" id="PTHR37844:SF2">
    <property type="entry name" value="SER_THR PROTEIN PHOSPHATASE SUPERFAMILY (AFU_ORTHOLOGUE AFUA_1G14840)"/>
    <property type="match status" value="1"/>
</dbReference>
<dbReference type="Proteomes" id="UP001174936">
    <property type="component" value="Unassembled WGS sequence"/>
</dbReference>
<dbReference type="Pfam" id="PF00149">
    <property type="entry name" value="Metallophos"/>
    <property type="match status" value="1"/>
</dbReference>
<evidence type="ECO:0000313" key="2">
    <source>
        <dbReference type="EMBL" id="KAK0644338.1"/>
    </source>
</evidence>
<organism evidence="2 3">
    <name type="scientific">Cercophora newfieldiana</name>
    <dbReference type="NCBI Taxonomy" id="92897"/>
    <lineage>
        <taxon>Eukaryota</taxon>
        <taxon>Fungi</taxon>
        <taxon>Dikarya</taxon>
        <taxon>Ascomycota</taxon>
        <taxon>Pezizomycotina</taxon>
        <taxon>Sordariomycetes</taxon>
        <taxon>Sordariomycetidae</taxon>
        <taxon>Sordariales</taxon>
        <taxon>Lasiosphaeriaceae</taxon>
        <taxon>Cercophora</taxon>
    </lineage>
</organism>
<evidence type="ECO:0000313" key="3">
    <source>
        <dbReference type="Proteomes" id="UP001174936"/>
    </source>
</evidence>
<proteinExistence type="predicted"/>
<dbReference type="InterPro" id="IPR004843">
    <property type="entry name" value="Calcineurin-like_PHP"/>
</dbReference>
<feature type="domain" description="Calcineurin-like phosphoesterase" evidence="1">
    <location>
        <begin position="8"/>
        <end position="249"/>
    </location>
</feature>
<gene>
    <name evidence="2" type="ORF">B0T16DRAFT_417519</name>
</gene>
<evidence type="ECO:0000259" key="1">
    <source>
        <dbReference type="Pfam" id="PF00149"/>
    </source>
</evidence>
<dbReference type="InterPro" id="IPR029052">
    <property type="entry name" value="Metallo-depent_PP-like"/>
</dbReference>
<protein>
    <submittedName>
        <fullName evidence="2">Metallo-dependent phosphatase-like protein</fullName>
    </submittedName>
</protein>
<accession>A0AA39Y1M4</accession>
<comment type="caution">
    <text evidence="2">The sequence shown here is derived from an EMBL/GenBank/DDBJ whole genome shotgun (WGS) entry which is preliminary data.</text>
</comment>
<sequence>MHTTKFQILSDLHLEIDPSASSYHRFTIPARAPHLALLGDIGTIVTDDATTPQDPITGPLATFLRRQLTQFQTVFFVPGNHEPYHSRWDSVNLFFDRFQAGLASYRAECEQPGEELGEFVYLHKGRYDFEEEPITVLGCTLFSRIENSMFDRMKMGLNDFHLTTAWTPRQHAMAHAEHLAWLNERVGELEGSGRKVVVFTHHCPTVDERAVEPRHRGSVLQSGFLTDLSAERCWTSRDVRLWAFGHTHWNCDFVDGMGKRVVANQKGYDFEGRGSQGWDPEKVVEV</sequence>
<dbReference type="EMBL" id="JAULSV010000005">
    <property type="protein sequence ID" value="KAK0644338.1"/>
    <property type="molecule type" value="Genomic_DNA"/>
</dbReference>
<dbReference type="PANTHER" id="PTHR37844">
    <property type="entry name" value="SER/THR PROTEIN PHOSPHATASE SUPERFAMILY (AFU_ORTHOLOGUE AFUA_1G14840)"/>
    <property type="match status" value="1"/>
</dbReference>
<dbReference type="SUPFAM" id="SSF56300">
    <property type="entry name" value="Metallo-dependent phosphatases"/>
    <property type="match status" value="1"/>
</dbReference>
<name>A0AA39Y1M4_9PEZI</name>
<dbReference type="AlphaFoldDB" id="A0AA39Y1M4"/>
<reference evidence="2" key="1">
    <citation type="submission" date="2023-06" db="EMBL/GenBank/DDBJ databases">
        <title>Genome-scale phylogeny and comparative genomics of the fungal order Sordariales.</title>
        <authorList>
            <consortium name="Lawrence Berkeley National Laboratory"/>
            <person name="Hensen N."/>
            <person name="Bonometti L."/>
            <person name="Westerberg I."/>
            <person name="Brannstrom I.O."/>
            <person name="Guillou S."/>
            <person name="Cros-Aarteil S."/>
            <person name="Calhoun S."/>
            <person name="Haridas S."/>
            <person name="Kuo A."/>
            <person name="Mondo S."/>
            <person name="Pangilinan J."/>
            <person name="Riley R."/>
            <person name="Labutti K."/>
            <person name="Andreopoulos B."/>
            <person name="Lipzen A."/>
            <person name="Chen C."/>
            <person name="Yanf M."/>
            <person name="Daum C."/>
            <person name="Ng V."/>
            <person name="Clum A."/>
            <person name="Steindorff A."/>
            <person name="Ohm R."/>
            <person name="Martin F."/>
            <person name="Silar P."/>
            <person name="Natvig D."/>
            <person name="Lalanne C."/>
            <person name="Gautier V."/>
            <person name="Ament-Velasquez S.L."/>
            <person name="Kruys A."/>
            <person name="Hutchinson M.I."/>
            <person name="Powell A.J."/>
            <person name="Barry K."/>
            <person name="Miller A.N."/>
            <person name="Grigoriev I.V."/>
            <person name="Debuchy R."/>
            <person name="Gladieux P."/>
            <person name="Thoren M.H."/>
            <person name="Johannesson H."/>
        </authorList>
    </citation>
    <scope>NUCLEOTIDE SEQUENCE</scope>
    <source>
        <strain evidence="2">SMH2532-1</strain>
    </source>
</reference>